<feature type="region of interest" description="Disordered" evidence="1">
    <location>
        <begin position="1"/>
        <end position="23"/>
    </location>
</feature>
<protein>
    <submittedName>
        <fullName evidence="2">Uncharacterized protein</fullName>
    </submittedName>
</protein>
<evidence type="ECO:0000313" key="2">
    <source>
        <dbReference type="EMBL" id="PTQ52881.1"/>
    </source>
</evidence>
<sequence length="48" mass="5149">MNSFFLQENTARPGDRTASHLASERLLKRSAIKTGGCGSVEKPDARSG</sequence>
<proteinExistence type="predicted"/>
<organism evidence="2 3">
    <name type="scientific">Hydrogenibacillus schlegelii</name>
    <name type="common">Bacillus schlegelii</name>
    <dbReference type="NCBI Taxonomy" id="1484"/>
    <lineage>
        <taxon>Bacteria</taxon>
        <taxon>Bacillati</taxon>
        <taxon>Bacillota</taxon>
        <taxon>Bacilli</taxon>
        <taxon>Bacillales</taxon>
        <taxon>Bacillales Family X. Incertae Sedis</taxon>
        <taxon>Hydrogenibacillus</taxon>
    </lineage>
</organism>
<dbReference type="EMBL" id="PEBV01000020">
    <property type="protein sequence ID" value="PTQ52881.1"/>
    <property type="molecule type" value="Genomic_DNA"/>
</dbReference>
<name>A0A2T5G9L4_HYDSH</name>
<gene>
    <name evidence="2" type="ORF">HSCHL_2514</name>
</gene>
<feature type="compositionally biased region" description="Polar residues" evidence="1">
    <location>
        <begin position="1"/>
        <end position="10"/>
    </location>
</feature>
<comment type="caution">
    <text evidence="2">The sequence shown here is derived from an EMBL/GenBank/DDBJ whole genome shotgun (WGS) entry which is preliminary data.</text>
</comment>
<evidence type="ECO:0000313" key="3">
    <source>
        <dbReference type="Proteomes" id="UP000244180"/>
    </source>
</evidence>
<reference evidence="2 3" key="1">
    <citation type="submission" date="2017-08" db="EMBL/GenBank/DDBJ databases">
        <title>Burning lignite coal seam in the remote Altai Mountains harbors a hydrogen-driven thermophilic microbial community.</title>
        <authorList>
            <person name="Kadnikov V.V."/>
            <person name="Mardanov A.V."/>
            <person name="Ivasenko D."/>
            <person name="Beletsky A.V."/>
            <person name="Karnachuk O.V."/>
            <person name="Ravin N.V."/>
        </authorList>
    </citation>
    <scope>NUCLEOTIDE SEQUENCE [LARGE SCALE GENOMIC DNA]</scope>
    <source>
        <strain evidence="2">AL33</strain>
    </source>
</reference>
<dbReference type="Proteomes" id="UP000244180">
    <property type="component" value="Unassembled WGS sequence"/>
</dbReference>
<feature type="compositionally biased region" description="Basic and acidic residues" evidence="1">
    <location>
        <begin position="13"/>
        <end position="23"/>
    </location>
</feature>
<accession>A0A2T5G9L4</accession>
<dbReference type="AlphaFoldDB" id="A0A2T5G9L4"/>
<evidence type="ECO:0000256" key="1">
    <source>
        <dbReference type="SAM" id="MobiDB-lite"/>
    </source>
</evidence>